<comment type="caution">
    <text evidence="4">The sequence shown here is derived from an EMBL/GenBank/DDBJ whole genome shotgun (WGS) entry which is preliminary data.</text>
</comment>
<feature type="binding site" evidence="2">
    <location>
        <position position="201"/>
    </location>
    <ligand>
        <name>substrate</name>
    </ligand>
</feature>
<feature type="binding site" evidence="2">
    <location>
        <position position="203"/>
    </location>
    <ligand>
        <name>substrate</name>
    </ligand>
</feature>
<comment type="similarity">
    <text evidence="1">Belongs to the PNP/UDP phosphorylase family.</text>
</comment>
<dbReference type="SUPFAM" id="SSF53167">
    <property type="entry name" value="Purine and uridine phosphorylases"/>
    <property type="match status" value="1"/>
</dbReference>
<evidence type="ECO:0000259" key="3">
    <source>
        <dbReference type="Pfam" id="PF01048"/>
    </source>
</evidence>
<dbReference type="EMBL" id="JAPWDV010000001">
    <property type="protein sequence ID" value="KAJ6225604.1"/>
    <property type="molecule type" value="Genomic_DNA"/>
</dbReference>
<dbReference type="GO" id="GO:0004850">
    <property type="term" value="F:uridine phosphorylase activity"/>
    <property type="evidence" value="ECO:0007669"/>
    <property type="project" value="InterPro"/>
</dbReference>
<evidence type="ECO:0000256" key="2">
    <source>
        <dbReference type="PIRSR" id="PIRSR610059-50"/>
    </source>
</evidence>
<name>A0A9Q0MHJ8_BLOTA</name>
<dbReference type="Proteomes" id="UP001142055">
    <property type="component" value="Chromosome 1"/>
</dbReference>
<feature type="binding site" evidence="2">
    <location>
        <position position="77"/>
    </location>
    <ligand>
        <name>phosphate</name>
        <dbReference type="ChEBI" id="CHEBI:43474"/>
    </ligand>
</feature>
<dbReference type="InterPro" id="IPR010059">
    <property type="entry name" value="Uridine_phosphorylase_euk"/>
</dbReference>
<feature type="domain" description="Nucleoside phosphorylase" evidence="3">
    <location>
        <begin position="64"/>
        <end position="288"/>
    </location>
</feature>
<dbReference type="Pfam" id="PF01048">
    <property type="entry name" value="PNP_UDP_1"/>
    <property type="match status" value="1"/>
</dbReference>
<evidence type="ECO:0000313" key="5">
    <source>
        <dbReference type="Proteomes" id="UP001142055"/>
    </source>
</evidence>
<evidence type="ECO:0000313" key="4">
    <source>
        <dbReference type="EMBL" id="KAJ6225604.1"/>
    </source>
</evidence>
<proteinExistence type="inferred from homology"/>
<dbReference type="OMA" id="HAQCHDV"/>
<dbReference type="PANTHER" id="PTHR43691:SF11">
    <property type="entry name" value="FI09636P-RELATED"/>
    <property type="match status" value="1"/>
</dbReference>
<dbReference type="InterPro" id="IPR035994">
    <property type="entry name" value="Nucleoside_phosphorylase_sf"/>
</dbReference>
<accession>A0A9Q0MHJ8</accession>
<dbReference type="GO" id="GO:0005829">
    <property type="term" value="C:cytosol"/>
    <property type="evidence" value="ECO:0007669"/>
    <property type="project" value="TreeGrafter"/>
</dbReference>
<dbReference type="CDD" id="cd17763">
    <property type="entry name" value="UP_hUPP-like"/>
    <property type="match status" value="1"/>
</dbReference>
<evidence type="ECO:0000256" key="1">
    <source>
        <dbReference type="ARBA" id="ARBA00010456"/>
    </source>
</evidence>
<reference evidence="4" key="1">
    <citation type="submission" date="2022-12" db="EMBL/GenBank/DDBJ databases">
        <title>Genome assemblies of Blomia tropicalis.</title>
        <authorList>
            <person name="Cui Y."/>
        </authorList>
    </citation>
    <scope>NUCLEOTIDE SEQUENCE</scope>
    <source>
        <tissue evidence="4">Adult mites</tissue>
    </source>
</reference>
<dbReference type="GO" id="GO:0009166">
    <property type="term" value="P:nucleotide catabolic process"/>
    <property type="evidence" value="ECO:0007669"/>
    <property type="project" value="InterPro"/>
</dbReference>
<dbReference type="Gene3D" id="3.40.50.1580">
    <property type="entry name" value="Nucleoside phosphorylase domain"/>
    <property type="match status" value="1"/>
</dbReference>
<dbReference type="PANTHER" id="PTHR43691">
    <property type="entry name" value="URIDINE PHOSPHORYLASE"/>
    <property type="match status" value="1"/>
</dbReference>
<feature type="binding site" evidence="2">
    <location>
        <begin position="121"/>
        <end position="124"/>
    </location>
    <ligand>
        <name>phosphate</name>
        <dbReference type="ChEBI" id="CHEBI:43474"/>
    </ligand>
</feature>
<dbReference type="GO" id="GO:0006218">
    <property type="term" value="P:uridine catabolic process"/>
    <property type="evidence" value="ECO:0007669"/>
    <property type="project" value="TreeGrafter"/>
</dbReference>
<organism evidence="4 5">
    <name type="scientific">Blomia tropicalis</name>
    <name type="common">Mite</name>
    <dbReference type="NCBI Taxonomy" id="40697"/>
    <lineage>
        <taxon>Eukaryota</taxon>
        <taxon>Metazoa</taxon>
        <taxon>Ecdysozoa</taxon>
        <taxon>Arthropoda</taxon>
        <taxon>Chelicerata</taxon>
        <taxon>Arachnida</taxon>
        <taxon>Acari</taxon>
        <taxon>Acariformes</taxon>
        <taxon>Sarcoptiformes</taxon>
        <taxon>Astigmata</taxon>
        <taxon>Glycyphagoidea</taxon>
        <taxon>Echimyopodidae</taxon>
        <taxon>Blomia</taxon>
    </lineage>
</organism>
<dbReference type="NCBIfam" id="TIGR01719">
    <property type="entry name" value="euk_UDPppase"/>
    <property type="match status" value="1"/>
</dbReference>
<dbReference type="AlphaFoldDB" id="A0A9Q0MHJ8"/>
<sequence length="291" mass="33128">MTQDTLYHLAIDTNEDLPKRFGDIRFVAMGGSAGRMLAFAKRVQNELMNSPKANEYIDRIEMNELNELKNVSEKAGRYCMYKIGPVLSVNHGMGVSSLNILLHELIKLLHYAKCRNVVMFRIGTSGGLGVEPGTVVISDSACDELLDDYYKLNIMGERHWRPAIFDRSLVDELEQLSNEMKRNYHTVRGRTMCASDFYETQSRIDGAICNYGINEKIARLRHLVDNGIRNIEMEATAFASMCRYTGIRCAIVCCTLLNRLDGDQVNVDKSTLESYQIRPQELILAYIRKHL</sequence>
<gene>
    <name evidence="4" type="ORF">RDWZM_004149</name>
</gene>
<protein>
    <recommendedName>
        <fullName evidence="3">Nucleoside phosphorylase domain-containing protein</fullName>
    </recommendedName>
</protein>
<dbReference type="InterPro" id="IPR000845">
    <property type="entry name" value="Nucleoside_phosphorylase_d"/>
</dbReference>
<keyword evidence="5" id="KW-1185">Reference proteome</keyword>